<dbReference type="SUPFAM" id="SSF57845">
    <property type="entry name" value="B-box zinc-binding domain"/>
    <property type="match status" value="1"/>
</dbReference>
<evidence type="ECO:0000256" key="3">
    <source>
        <dbReference type="ARBA" id="ARBA00022833"/>
    </source>
</evidence>
<dbReference type="PROSITE" id="PS50119">
    <property type="entry name" value="ZF_BBOX"/>
    <property type="match status" value="1"/>
</dbReference>
<dbReference type="SUPFAM" id="SSF57850">
    <property type="entry name" value="RING/U-box"/>
    <property type="match status" value="1"/>
</dbReference>
<evidence type="ECO:0000256" key="2">
    <source>
        <dbReference type="ARBA" id="ARBA00022771"/>
    </source>
</evidence>
<dbReference type="InterPro" id="IPR043136">
    <property type="entry name" value="B30.2/SPRY_sf"/>
</dbReference>
<dbReference type="Pfam" id="PF13445">
    <property type="entry name" value="zf-RING_UBOX"/>
    <property type="match status" value="1"/>
</dbReference>
<reference evidence="10 11" key="1">
    <citation type="submission" date="2022-01" db="EMBL/GenBank/DDBJ databases">
        <title>A chromosome-scale genome assembly of the false clownfish, Amphiprion ocellaris.</title>
        <authorList>
            <person name="Ryu T."/>
        </authorList>
    </citation>
    <scope>NUCLEOTIDE SEQUENCE [LARGE SCALE GENOMIC DNA]</scope>
</reference>
<reference evidence="10" key="2">
    <citation type="submission" date="2025-08" db="UniProtKB">
        <authorList>
            <consortium name="Ensembl"/>
        </authorList>
    </citation>
    <scope>IDENTIFICATION</scope>
</reference>
<dbReference type="InterPro" id="IPR001841">
    <property type="entry name" value="Znf_RING"/>
</dbReference>
<dbReference type="Proteomes" id="UP001501940">
    <property type="component" value="Chromosome 23"/>
</dbReference>
<evidence type="ECO:0000259" key="7">
    <source>
        <dbReference type="PROSITE" id="PS50089"/>
    </source>
</evidence>
<dbReference type="Ensembl" id="ENSAOCT00000007656.2">
    <property type="protein sequence ID" value="ENSAOCP00000004665.2"/>
    <property type="gene ID" value="ENSAOCG00000008088.2"/>
</dbReference>
<evidence type="ECO:0000256" key="1">
    <source>
        <dbReference type="ARBA" id="ARBA00022723"/>
    </source>
</evidence>
<evidence type="ECO:0000313" key="10">
    <source>
        <dbReference type="Ensembl" id="ENSAOCP00000004665.2"/>
    </source>
</evidence>
<dbReference type="AlphaFoldDB" id="A0A3Q1AT49"/>
<dbReference type="Gene3D" id="3.30.40.10">
    <property type="entry name" value="Zinc/RING finger domain, C3HC4 (zinc finger)"/>
    <property type="match status" value="1"/>
</dbReference>
<dbReference type="PANTHER" id="PTHR24103">
    <property type="entry name" value="E3 UBIQUITIN-PROTEIN LIGASE TRIM"/>
    <property type="match status" value="1"/>
</dbReference>
<feature type="domain" description="B box-type" evidence="8">
    <location>
        <begin position="233"/>
        <end position="269"/>
    </location>
</feature>
<dbReference type="Pfam" id="PF13765">
    <property type="entry name" value="PRY"/>
    <property type="match status" value="1"/>
</dbReference>
<evidence type="ECO:0000256" key="5">
    <source>
        <dbReference type="SAM" id="Coils"/>
    </source>
</evidence>
<evidence type="ECO:0000256" key="4">
    <source>
        <dbReference type="PROSITE-ProRule" id="PRU00024"/>
    </source>
</evidence>
<dbReference type="InterPro" id="IPR058030">
    <property type="entry name" value="TRIM8/14/16/25/29/45/65_CC"/>
</dbReference>
<dbReference type="InterPro" id="IPR000315">
    <property type="entry name" value="Znf_B-box"/>
</dbReference>
<dbReference type="PROSITE" id="PS00518">
    <property type="entry name" value="ZF_RING_1"/>
    <property type="match status" value="1"/>
</dbReference>
<sequence>MSLYSSFLLSDEQFQCSICLDVFTNPSSTPCGHSFCMACISRYWDGLKVCQCPLCKKTFQKRPDLQINRTLREITEQFKSMKGGGGGAGREKRGGKGDTGIPEDLYNELRRRLPRPLPSSEAPTHSELLVLILHQYNTGSIMRFRLDQPDSVDSRLQRHKNRLFNLLFWLTVTITVLIHTFTPSLAPSVPNYSAIAALTSAIVPPPPPYPSNRSSGRRRFTLSGPESSWNLPICEVHHRGIMLYCRTDQMCICPECEEEDHPDHDTVTAESEWMNTKVLLSGSEQRIQEMIRQRLRKIDEIRTSVSELQLKVERETAGNVRLFSMLVSAIERSQAELMEVMEMSRRAAEHQADTMIRQLELEVEELRRRETVLAELAQSDDCIHCVKTFPTVSSPPPAKDWSAASVKSDLGTGTIYRSLAVLVEKFQEELKNVAENGFPGPVVEPSPIRSLPRMKRVQEYALDVTLDCNTAHPRLVLSEDMKSVRCADKHQLLPDNPERFDRVVCVLGREAITSGKHYWEVEVGGKTDWDLGVAKQSINRKGKIEYTPSNGYWFLSLRDKNKYAFRTEPSTDVNLNHRPHKIGIFVDFEKGQVSFYNVDARIHIYTFNVTFSESVFPFFSPCTNKSGKNDAPLIITPVNILE</sequence>
<dbReference type="InterPro" id="IPR013320">
    <property type="entry name" value="ConA-like_dom_sf"/>
</dbReference>
<protein>
    <recommendedName>
        <fullName evidence="12">Bloodthirsty-related gene family, member 1</fullName>
    </recommendedName>
</protein>
<keyword evidence="3" id="KW-0862">Zinc</keyword>
<dbReference type="PROSITE" id="PS50089">
    <property type="entry name" value="ZF_RING_2"/>
    <property type="match status" value="1"/>
</dbReference>
<dbReference type="InterPro" id="IPR006574">
    <property type="entry name" value="PRY"/>
</dbReference>
<dbReference type="SMART" id="SM00449">
    <property type="entry name" value="SPRY"/>
    <property type="match status" value="1"/>
</dbReference>
<dbReference type="InterPro" id="IPR050143">
    <property type="entry name" value="TRIM/RBCC"/>
</dbReference>
<evidence type="ECO:0000313" key="11">
    <source>
        <dbReference type="Proteomes" id="UP001501940"/>
    </source>
</evidence>
<keyword evidence="2 4" id="KW-0863">Zinc-finger</keyword>
<reference evidence="10" key="3">
    <citation type="submission" date="2025-09" db="UniProtKB">
        <authorList>
            <consortium name="Ensembl"/>
        </authorList>
    </citation>
    <scope>IDENTIFICATION</scope>
</reference>
<keyword evidence="11" id="KW-1185">Reference proteome</keyword>
<accession>A0A3Q1AT49</accession>
<dbReference type="Pfam" id="PF25600">
    <property type="entry name" value="TRIM_CC"/>
    <property type="match status" value="1"/>
</dbReference>
<dbReference type="InterPro" id="IPR003879">
    <property type="entry name" value="Butyrophylin_SPRY"/>
</dbReference>
<dbReference type="InterPro" id="IPR013083">
    <property type="entry name" value="Znf_RING/FYVE/PHD"/>
</dbReference>
<dbReference type="SUPFAM" id="SSF49899">
    <property type="entry name" value="Concanavalin A-like lectins/glucanases"/>
    <property type="match status" value="1"/>
</dbReference>
<dbReference type="SMART" id="SM00184">
    <property type="entry name" value="RING"/>
    <property type="match status" value="1"/>
</dbReference>
<proteinExistence type="predicted"/>
<dbReference type="Pfam" id="PF00622">
    <property type="entry name" value="SPRY"/>
    <property type="match status" value="1"/>
</dbReference>
<keyword evidence="5" id="KW-0175">Coiled coil</keyword>
<dbReference type="CDD" id="cd13733">
    <property type="entry name" value="SPRY_PRY_C-I_1"/>
    <property type="match status" value="1"/>
</dbReference>
<evidence type="ECO:0000256" key="6">
    <source>
        <dbReference type="SAM" id="MobiDB-lite"/>
    </source>
</evidence>
<feature type="domain" description="RING-type" evidence="7">
    <location>
        <begin position="16"/>
        <end position="56"/>
    </location>
</feature>
<dbReference type="OMA" id="DQVCICP"/>
<name>A0A3Q1AT49_AMPOC</name>
<dbReference type="CDD" id="cd19769">
    <property type="entry name" value="Bbox2_TRIM16-like"/>
    <property type="match status" value="1"/>
</dbReference>
<dbReference type="Pfam" id="PF00643">
    <property type="entry name" value="zf-B_box"/>
    <property type="match status" value="1"/>
</dbReference>
<feature type="coiled-coil region" evidence="5">
    <location>
        <begin position="349"/>
        <end position="376"/>
    </location>
</feature>
<dbReference type="Gene3D" id="2.60.120.920">
    <property type="match status" value="1"/>
</dbReference>
<dbReference type="GeneTree" id="ENSGT00940000165127"/>
<dbReference type="Gene3D" id="3.30.160.60">
    <property type="entry name" value="Classic Zinc Finger"/>
    <property type="match status" value="1"/>
</dbReference>
<dbReference type="FunFam" id="2.60.120.920:FF:000004">
    <property type="entry name" value="Butyrophilin subfamily 1 member A1"/>
    <property type="match status" value="1"/>
</dbReference>
<dbReference type="InterPro" id="IPR001870">
    <property type="entry name" value="B30.2/SPRY"/>
</dbReference>
<dbReference type="InterPro" id="IPR003877">
    <property type="entry name" value="SPRY_dom"/>
</dbReference>
<dbReference type="InterPro" id="IPR017907">
    <property type="entry name" value="Znf_RING_CS"/>
</dbReference>
<keyword evidence="1" id="KW-0479">Metal-binding</keyword>
<evidence type="ECO:0000259" key="8">
    <source>
        <dbReference type="PROSITE" id="PS50119"/>
    </source>
</evidence>
<dbReference type="PRINTS" id="PR01407">
    <property type="entry name" value="BUTYPHLNCDUF"/>
</dbReference>
<dbReference type="GO" id="GO:0008270">
    <property type="term" value="F:zinc ion binding"/>
    <property type="evidence" value="ECO:0007669"/>
    <property type="project" value="UniProtKB-KW"/>
</dbReference>
<dbReference type="SMART" id="SM00336">
    <property type="entry name" value="BBOX"/>
    <property type="match status" value="1"/>
</dbReference>
<evidence type="ECO:0000259" key="9">
    <source>
        <dbReference type="PROSITE" id="PS50188"/>
    </source>
</evidence>
<evidence type="ECO:0008006" key="12">
    <source>
        <dbReference type="Google" id="ProtNLM"/>
    </source>
</evidence>
<feature type="domain" description="B30.2/SPRY" evidence="9">
    <location>
        <begin position="444"/>
        <end position="638"/>
    </location>
</feature>
<dbReference type="InterPro" id="IPR027370">
    <property type="entry name" value="Znf-RING_euk"/>
</dbReference>
<dbReference type="PROSITE" id="PS50188">
    <property type="entry name" value="B302_SPRY"/>
    <property type="match status" value="1"/>
</dbReference>
<dbReference type="SMART" id="SM00589">
    <property type="entry name" value="PRY"/>
    <property type="match status" value="1"/>
</dbReference>
<feature type="region of interest" description="Disordered" evidence="6">
    <location>
        <begin position="79"/>
        <end position="101"/>
    </location>
</feature>
<organism evidence="10 11">
    <name type="scientific">Amphiprion ocellaris</name>
    <name type="common">Clown anemonefish</name>
    <dbReference type="NCBI Taxonomy" id="80972"/>
    <lineage>
        <taxon>Eukaryota</taxon>
        <taxon>Metazoa</taxon>
        <taxon>Chordata</taxon>
        <taxon>Craniata</taxon>
        <taxon>Vertebrata</taxon>
        <taxon>Euteleostomi</taxon>
        <taxon>Actinopterygii</taxon>
        <taxon>Neopterygii</taxon>
        <taxon>Teleostei</taxon>
        <taxon>Neoteleostei</taxon>
        <taxon>Acanthomorphata</taxon>
        <taxon>Ovalentaria</taxon>
        <taxon>Pomacentridae</taxon>
        <taxon>Amphiprion</taxon>
    </lineage>
</organism>